<evidence type="ECO:0000256" key="9">
    <source>
        <dbReference type="ARBA" id="ARBA00022670"/>
    </source>
</evidence>
<dbReference type="EC" id="3.4.16.4" evidence="6"/>
<evidence type="ECO:0000259" key="26">
    <source>
        <dbReference type="Pfam" id="PF00912"/>
    </source>
</evidence>
<evidence type="ECO:0000256" key="8">
    <source>
        <dbReference type="ARBA" id="ARBA00022645"/>
    </source>
</evidence>
<keyword evidence="14" id="KW-0133">Cell shape</keyword>
<dbReference type="Proteomes" id="UP000515860">
    <property type="component" value="Chromosome"/>
</dbReference>
<reference evidence="27 28" key="1">
    <citation type="submission" date="2020-08" db="EMBL/GenBank/DDBJ databases">
        <authorList>
            <person name="Liu C."/>
            <person name="Sun Q."/>
        </authorList>
    </citation>
    <scope>NUCLEOTIDE SEQUENCE [LARGE SCALE GENOMIC DNA]</scope>
    <source>
        <strain evidence="27 28">NSJ-29</strain>
    </source>
</reference>
<keyword evidence="17" id="KW-1133">Transmembrane helix</keyword>
<dbReference type="GO" id="GO:0009252">
    <property type="term" value="P:peptidoglycan biosynthetic process"/>
    <property type="evidence" value="ECO:0007669"/>
    <property type="project" value="UniProtKB-UniPathway"/>
</dbReference>
<keyword evidence="13" id="KW-0378">Hydrolase</keyword>
<evidence type="ECO:0000256" key="1">
    <source>
        <dbReference type="ARBA" id="ARBA00002624"/>
    </source>
</evidence>
<evidence type="ECO:0000256" key="16">
    <source>
        <dbReference type="ARBA" id="ARBA00022984"/>
    </source>
</evidence>
<protein>
    <recommendedName>
        <fullName evidence="7">Penicillin-binding protein 1A</fullName>
        <ecNumber evidence="23">2.4.99.28</ecNumber>
        <ecNumber evidence="6">3.4.16.4</ecNumber>
    </recommendedName>
</protein>
<evidence type="ECO:0000256" key="5">
    <source>
        <dbReference type="ARBA" id="ARBA00007739"/>
    </source>
</evidence>
<evidence type="ECO:0000256" key="21">
    <source>
        <dbReference type="ARBA" id="ARBA00023316"/>
    </source>
</evidence>
<keyword evidence="11" id="KW-0808">Transferase</keyword>
<dbReference type="EMBL" id="CP060635">
    <property type="protein sequence ID" value="QNM09777.1"/>
    <property type="molecule type" value="Genomic_DNA"/>
</dbReference>
<evidence type="ECO:0000256" key="6">
    <source>
        <dbReference type="ARBA" id="ARBA00012448"/>
    </source>
</evidence>
<evidence type="ECO:0000256" key="12">
    <source>
        <dbReference type="ARBA" id="ARBA00022692"/>
    </source>
</evidence>
<evidence type="ECO:0000313" key="28">
    <source>
        <dbReference type="Proteomes" id="UP000515860"/>
    </source>
</evidence>
<dbReference type="PANTHER" id="PTHR32282">
    <property type="entry name" value="BINDING PROTEIN TRANSPEPTIDASE, PUTATIVE-RELATED"/>
    <property type="match status" value="1"/>
</dbReference>
<dbReference type="GO" id="GO:0006508">
    <property type="term" value="P:proteolysis"/>
    <property type="evidence" value="ECO:0007669"/>
    <property type="project" value="UniProtKB-KW"/>
</dbReference>
<dbReference type="Gene3D" id="1.10.3810.10">
    <property type="entry name" value="Biosynthetic peptidoglycan transglycosylase-like"/>
    <property type="match status" value="1"/>
</dbReference>
<dbReference type="GO" id="GO:0071555">
    <property type="term" value="P:cell wall organization"/>
    <property type="evidence" value="ECO:0007669"/>
    <property type="project" value="UniProtKB-KW"/>
</dbReference>
<evidence type="ECO:0000313" key="27">
    <source>
        <dbReference type="EMBL" id="QNM09777.1"/>
    </source>
</evidence>
<dbReference type="KEGG" id="whj:H9Q79_05685"/>
<evidence type="ECO:0000256" key="18">
    <source>
        <dbReference type="ARBA" id="ARBA00023136"/>
    </source>
</evidence>
<keyword evidence="15" id="KW-0735">Signal-anchor</keyword>
<accession>A0A7G9GG45</accession>
<dbReference type="GO" id="GO:0008955">
    <property type="term" value="F:peptidoglycan glycosyltransferase activity"/>
    <property type="evidence" value="ECO:0007669"/>
    <property type="project" value="UniProtKB-EC"/>
</dbReference>
<dbReference type="GO" id="GO:0046677">
    <property type="term" value="P:response to antibiotic"/>
    <property type="evidence" value="ECO:0007669"/>
    <property type="project" value="UniProtKB-KW"/>
</dbReference>
<evidence type="ECO:0000256" key="22">
    <source>
        <dbReference type="ARBA" id="ARBA00034000"/>
    </source>
</evidence>
<comment type="catalytic activity">
    <reaction evidence="22">
        <text>Preferential cleavage: (Ac)2-L-Lys-D-Ala-|-D-Ala. Also transpeptidation of peptidyl-alanyl moieties that are N-acyl substituents of D-alanine.</text>
        <dbReference type="EC" id="3.4.16.4"/>
    </reaction>
</comment>
<evidence type="ECO:0000256" key="13">
    <source>
        <dbReference type="ARBA" id="ARBA00022801"/>
    </source>
</evidence>
<dbReference type="GO" id="GO:0008360">
    <property type="term" value="P:regulation of cell shape"/>
    <property type="evidence" value="ECO:0007669"/>
    <property type="project" value="UniProtKB-KW"/>
</dbReference>
<dbReference type="InterPro" id="IPR036950">
    <property type="entry name" value="PBP_transglycosylase"/>
</dbReference>
<keyword evidence="21" id="KW-0961">Cell wall biogenesis/degradation</keyword>
<comment type="pathway">
    <text evidence="25">Glycan biosynthesis.</text>
</comment>
<feature type="domain" description="Glycosyl transferase family 51" evidence="26">
    <location>
        <begin position="60"/>
        <end position="226"/>
    </location>
</feature>
<evidence type="ECO:0000256" key="4">
    <source>
        <dbReference type="ARBA" id="ARBA00007090"/>
    </source>
</evidence>
<evidence type="ECO:0000256" key="2">
    <source>
        <dbReference type="ARBA" id="ARBA00004401"/>
    </source>
</evidence>
<organism evidence="27 28">
    <name type="scientific">Wansuia hejianensis</name>
    <dbReference type="NCBI Taxonomy" id="2763667"/>
    <lineage>
        <taxon>Bacteria</taxon>
        <taxon>Bacillati</taxon>
        <taxon>Bacillota</taxon>
        <taxon>Clostridia</taxon>
        <taxon>Lachnospirales</taxon>
        <taxon>Lachnospiraceae</taxon>
        <taxon>Wansuia</taxon>
    </lineage>
</organism>
<dbReference type="SUPFAM" id="SSF53955">
    <property type="entry name" value="Lysozyme-like"/>
    <property type="match status" value="1"/>
</dbReference>
<keyword evidence="28" id="KW-1185">Reference proteome</keyword>
<evidence type="ECO:0000256" key="25">
    <source>
        <dbReference type="ARBA" id="ARBA00060592"/>
    </source>
</evidence>
<evidence type="ECO:0000256" key="20">
    <source>
        <dbReference type="ARBA" id="ARBA00023268"/>
    </source>
</evidence>
<evidence type="ECO:0000256" key="7">
    <source>
        <dbReference type="ARBA" id="ARBA00018638"/>
    </source>
</evidence>
<evidence type="ECO:0000256" key="3">
    <source>
        <dbReference type="ARBA" id="ARBA00004752"/>
    </source>
</evidence>
<sequence>MSKNGKPAAGKQALRWTGRILLILLTVLALLAIIFLSRGYSLYQKAVQQKSLAAAVEEIRDKEDYTPLAALPQTYLDAVVSAEDCRFYQHEGIDLISIGRAAIHDIQTLSLEEGGSTITQQLAKNIYFTQEKDFSRKFAEMFLAFDLERNYSKNEILELYVNTIYFGDGYYSVKEASQGYFGKFPSEMNQQECTLLAGIPNAPSVYAPTKNPDLAAQRQRQVLDKMVDNGKLTEQEAEDLLIQV</sequence>
<evidence type="ECO:0000256" key="11">
    <source>
        <dbReference type="ARBA" id="ARBA00022679"/>
    </source>
</evidence>
<comment type="pathway">
    <text evidence="3">Cell wall biogenesis; peptidoglycan biosynthesis.</text>
</comment>
<dbReference type="PANTHER" id="PTHR32282:SF33">
    <property type="entry name" value="PEPTIDOGLYCAN GLYCOSYLTRANSFERASE"/>
    <property type="match status" value="1"/>
</dbReference>
<comment type="catalytic activity">
    <reaction evidence="24">
        <text>[GlcNAc-(1-&gt;4)-Mur2Ac(oyl-L-Ala-gamma-D-Glu-L-Lys-D-Ala-D-Ala)](n)-di-trans,octa-cis-undecaprenyl diphosphate + beta-D-GlcNAc-(1-&gt;4)-Mur2Ac(oyl-L-Ala-gamma-D-Glu-L-Lys-D-Ala-D-Ala)-di-trans,octa-cis-undecaprenyl diphosphate = [GlcNAc-(1-&gt;4)-Mur2Ac(oyl-L-Ala-gamma-D-Glu-L-Lys-D-Ala-D-Ala)](n+1)-di-trans,octa-cis-undecaprenyl diphosphate + di-trans,octa-cis-undecaprenyl diphosphate + H(+)</text>
        <dbReference type="Rhea" id="RHEA:23708"/>
        <dbReference type="Rhea" id="RHEA-COMP:9602"/>
        <dbReference type="Rhea" id="RHEA-COMP:9603"/>
        <dbReference type="ChEBI" id="CHEBI:15378"/>
        <dbReference type="ChEBI" id="CHEBI:58405"/>
        <dbReference type="ChEBI" id="CHEBI:60033"/>
        <dbReference type="ChEBI" id="CHEBI:78435"/>
        <dbReference type="EC" id="2.4.99.28"/>
    </reaction>
</comment>
<evidence type="ECO:0000256" key="14">
    <source>
        <dbReference type="ARBA" id="ARBA00022960"/>
    </source>
</evidence>
<dbReference type="Pfam" id="PF00912">
    <property type="entry name" value="Transgly"/>
    <property type="match status" value="1"/>
</dbReference>
<dbReference type="InterPro" id="IPR023346">
    <property type="entry name" value="Lysozyme-like_dom_sf"/>
</dbReference>
<evidence type="ECO:0000256" key="15">
    <source>
        <dbReference type="ARBA" id="ARBA00022968"/>
    </source>
</evidence>
<dbReference type="GO" id="GO:0005886">
    <property type="term" value="C:plasma membrane"/>
    <property type="evidence" value="ECO:0007669"/>
    <property type="project" value="UniProtKB-SubCell"/>
</dbReference>
<keyword evidence="20" id="KW-0511">Multifunctional enzyme</keyword>
<comment type="similarity">
    <text evidence="5">In the N-terminal section; belongs to the glycosyltransferase 51 family.</text>
</comment>
<dbReference type="RefSeq" id="WP_249329377.1">
    <property type="nucleotide sequence ID" value="NZ_CP060635.1"/>
</dbReference>
<evidence type="ECO:0000256" key="24">
    <source>
        <dbReference type="ARBA" id="ARBA00049902"/>
    </source>
</evidence>
<keyword evidence="19" id="KW-0046">Antibiotic resistance</keyword>
<evidence type="ECO:0000256" key="19">
    <source>
        <dbReference type="ARBA" id="ARBA00023251"/>
    </source>
</evidence>
<comment type="similarity">
    <text evidence="4">In the C-terminal section; belongs to the transpeptidase family.</text>
</comment>
<dbReference type="InterPro" id="IPR050396">
    <property type="entry name" value="Glycosyltr_51/Transpeptidase"/>
</dbReference>
<dbReference type="AlphaFoldDB" id="A0A7G9GG45"/>
<comment type="subcellular location">
    <subcellularLocation>
        <location evidence="2">Cell membrane</location>
        <topology evidence="2">Single-pass type II membrane protein</topology>
    </subcellularLocation>
</comment>
<keyword evidence="18" id="KW-0472">Membrane</keyword>
<name>A0A7G9GG45_9FIRM</name>
<proteinExistence type="inferred from homology"/>
<keyword evidence="8" id="KW-0121">Carboxypeptidase</keyword>
<dbReference type="FunFam" id="1.10.3810.10:FF:000001">
    <property type="entry name" value="Penicillin-binding protein 1A"/>
    <property type="match status" value="1"/>
</dbReference>
<dbReference type="EC" id="2.4.99.28" evidence="23"/>
<evidence type="ECO:0000256" key="10">
    <source>
        <dbReference type="ARBA" id="ARBA00022676"/>
    </source>
</evidence>
<evidence type="ECO:0000256" key="17">
    <source>
        <dbReference type="ARBA" id="ARBA00022989"/>
    </source>
</evidence>
<keyword evidence="10" id="KW-0328">Glycosyltransferase</keyword>
<keyword evidence="9" id="KW-0645">Protease</keyword>
<dbReference type="InterPro" id="IPR001264">
    <property type="entry name" value="Glyco_trans_51"/>
</dbReference>
<dbReference type="GO" id="GO:0009002">
    <property type="term" value="F:serine-type D-Ala-D-Ala carboxypeptidase activity"/>
    <property type="evidence" value="ECO:0007669"/>
    <property type="project" value="UniProtKB-EC"/>
</dbReference>
<keyword evidence="16" id="KW-0573">Peptidoglycan synthesis</keyword>
<comment type="function">
    <text evidence="1">Cell wall formation. Synthesis of cross-linked peptidoglycan from the lipid intermediates. The enzyme has a penicillin-insensitive transglycosylase N-terminal domain (formation of linear glycan strands) and a penicillin-sensitive transpeptidase C-terminal domain (cross-linking of the peptide subunits).</text>
</comment>
<gene>
    <name evidence="27" type="ORF">H9Q79_05685</name>
</gene>
<dbReference type="UniPathway" id="UPA00219"/>
<keyword evidence="12" id="KW-0812">Transmembrane</keyword>
<evidence type="ECO:0000256" key="23">
    <source>
        <dbReference type="ARBA" id="ARBA00044770"/>
    </source>
</evidence>